<keyword evidence="12" id="KW-0472">Membrane</keyword>
<dbReference type="GeneID" id="17267214"/>
<keyword evidence="10" id="KW-0249">Electron transport</keyword>
<evidence type="ECO:0000256" key="15">
    <source>
        <dbReference type="ARBA" id="ARBA00023284"/>
    </source>
</evidence>
<dbReference type="SUPFAM" id="SSF110019">
    <property type="entry name" value="ERO1-like"/>
    <property type="match status" value="1"/>
</dbReference>
<dbReference type="GO" id="GO:0015035">
    <property type="term" value="F:protein-disulfide reductase activity"/>
    <property type="evidence" value="ECO:0007669"/>
    <property type="project" value="InterPro"/>
</dbReference>
<evidence type="ECO:0000313" key="16">
    <source>
        <dbReference type="EnsemblProtists" id="EOD21707"/>
    </source>
</evidence>
<keyword evidence="14" id="KW-0325">Glycoprotein</keyword>
<dbReference type="AlphaFoldDB" id="A0A0D3JDX2"/>
<keyword evidence="7" id="KW-0732">Signal</keyword>
<dbReference type="PaxDb" id="2903-EOD21707"/>
<evidence type="ECO:0000256" key="5">
    <source>
        <dbReference type="ARBA" id="ARBA00022448"/>
    </source>
</evidence>
<evidence type="ECO:0000256" key="14">
    <source>
        <dbReference type="ARBA" id="ARBA00023180"/>
    </source>
</evidence>
<dbReference type="Pfam" id="PF04137">
    <property type="entry name" value="ERO1"/>
    <property type="match status" value="1"/>
</dbReference>
<sequence length="309" mass="34863">MLLIFEWAARPAWESADMPTYDYRNQTFPVILAGMRREDRGAIPALLEQLVERDFFSYFPVNLITPCMYFPSGDAGAARERDIPPAVIARDREEYNFLIDGWVSKDMPSDFTEYFDLREEEMGWKRDFNRLVSGMHAVVDCEIIEDIGRTEEGRRLRDEPGSILNLYYAYMLTLSAIREGPSFESCAYLGDASIPPLMRALTSDDLLASDSVQSAAASLRAHASSPDFAVWKLRLRTRHLKLIMGCVECNVCKVHGTVLVIGLASTLQARHEAAKLSRACATVERFREFDGEDLSQAYFGAPRPHADPS</sequence>
<comment type="similarity">
    <text evidence="3">Belongs to the EROs family.</text>
</comment>
<organism evidence="16 17">
    <name type="scientific">Emiliania huxleyi (strain CCMP1516)</name>
    <dbReference type="NCBI Taxonomy" id="280463"/>
    <lineage>
        <taxon>Eukaryota</taxon>
        <taxon>Haptista</taxon>
        <taxon>Haptophyta</taxon>
        <taxon>Prymnesiophyceae</taxon>
        <taxon>Isochrysidales</taxon>
        <taxon>Noelaerhabdaceae</taxon>
        <taxon>Emiliania</taxon>
    </lineage>
</organism>
<protein>
    <submittedName>
        <fullName evidence="16">Uncharacterized protein</fullName>
    </submittedName>
</protein>
<comment type="cofactor">
    <cofactor evidence="1">
        <name>FAD</name>
        <dbReference type="ChEBI" id="CHEBI:57692"/>
    </cofactor>
</comment>
<dbReference type="EnsemblProtists" id="EOD21707">
    <property type="protein sequence ID" value="EOD21707"/>
    <property type="gene ID" value="EMIHUDRAFT_207741"/>
</dbReference>
<evidence type="ECO:0000256" key="13">
    <source>
        <dbReference type="ARBA" id="ARBA00023157"/>
    </source>
</evidence>
<evidence type="ECO:0000256" key="1">
    <source>
        <dbReference type="ARBA" id="ARBA00001974"/>
    </source>
</evidence>
<dbReference type="STRING" id="2903.R1CGR1"/>
<keyword evidence="13" id="KW-1015">Disulfide bond</keyword>
<dbReference type="GO" id="GO:0071949">
    <property type="term" value="F:FAD binding"/>
    <property type="evidence" value="ECO:0007669"/>
    <property type="project" value="InterPro"/>
</dbReference>
<evidence type="ECO:0000256" key="6">
    <source>
        <dbReference type="ARBA" id="ARBA00022630"/>
    </source>
</evidence>
<dbReference type="InterPro" id="IPR037192">
    <property type="entry name" value="ERO1-like_sf"/>
</dbReference>
<proteinExistence type="inferred from homology"/>
<dbReference type="HOGENOM" id="CLU_078389_0_0_1"/>
<evidence type="ECO:0000256" key="7">
    <source>
        <dbReference type="ARBA" id="ARBA00022729"/>
    </source>
</evidence>
<evidence type="ECO:0000256" key="2">
    <source>
        <dbReference type="ARBA" id="ARBA00004367"/>
    </source>
</evidence>
<dbReference type="PANTHER" id="PTHR12613">
    <property type="entry name" value="ERO1-RELATED"/>
    <property type="match status" value="1"/>
</dbReference>
<dbReference type="Proteomes" id="UP000013827">
    <property type="component" value="Unassembled WGS sequence"/>
</dbReference>
<comment type="subcellular location">
    <subcellularLocation>
        <location evidence="2">Endoplasmic reticulum membrane</location>
        <topology evidence="2">Peripheral membrane protein</topology>
        <orientation evidence="2">Lumenal side</orientation>
    </subcellularLocation>
</comment>
<evidence type="ECO:0000256" key="9">
    <source>
        <dbReference type="ARBA" id="ARBA00022827"/>
    </source>
</evidence>
<evidence type="ECO:0000256" key="8">
    <source>
        <dbReference type="ARBA" id="ARBA00022824"/>
    </source>
</evidence>
<evidence type="ECO:0000256" key="11">
    <source>
        <dbReference type="ARBA" id="ARBA00023002"/>
    </source>
</evidence>
<keyword evidence="9" id="KW-0274">FAD</keyword>
<dbReference type="PANTHER" id="PTHR12613:SF0">
    <property type="entry name" value="ERO1-LIKE PROTEIN"/>
    <property type="match status" value="1"/>
</dbReference>
<dbReference type="GO" id="GO:0016972">
    <property type="term" value="F:thiol oxidase activity"/>
    <property type="evidence" value="ECO:0007669"/>
    <property type="project" value="InterPro"/>
</dbReference>
<name>A0A0D3JDX2_EMIH1</name>
<comment type="subunit">
    <text evidence="4">May function both as a monomer and a homodimer.</text>
</comment>
<dbReference type="GO" id="GO:0034975">
    <property type="term" value="P:protein folding in endoplasmic reticulum"/>
    <property type="evidence" value="ECO:0007669"/>
    <property type="project" value="InterPro"/>
</dbReference>
<dbReference type="KEGG" id="ehx:EMIHUDRAFT_207741"/>
<evidence type="ECO:0000256" key="10">
    <source>
        <dbReference type="ARBA" id="ARBA00022982"/>
    </source>
</evidence>
<evidence type="ECO:0000313" key="17">
    <source>
        <dbReference type="Proteomes" id="UP000013827"/>
    </source>
</evidence>
<keyword evidence="15" id="KW-0676">Redox-active center</keyword>
<reference evidence="16" key="2">
    <citation type="submission" date="2024-10" db="UniProtKB">
        <authorList>
            <consortium name="EnsemblProtists"/>
        </authorList>
    </citation>
    <scope>IDENTIFICATION</scope>
</reference>
<accession>A0A0D3JDX2</accession>
<dbReference type="InterPro" id="IPR007266">
    <property type="entry name" value="Ero1"/>
</dbReference>
<dbReference type="RefSeq" id="XP_005774136.1">
    <property type="nucleotide sequence ID" value="XM_005774079.1"/>
</dbReference>
<keyword evidence="5" id="KW-0813">Transport</keyword>
<keyword evidence="8" id="KW-0256">Endoplasmic reticulum</keyword>
<evidence type="ECO:0000256" key="4">
    <source>
        <dbReference type="ARBA" id="ARBA00011802"/>
    </source>
</evidence>
<keyword evidence="6" id="KW-0285">Flavoprotein</keyword>
<keyword evidence="17" id="KW-1185">Reference proteome</keyword>
<reference evidence="17" key="1">
    <citation type="journal article" date="2013" name="Nature">
        <title>Pan genome of the phytoplankton Emiliania underpins its global distribution.</title>
        <authorList>
            <person name="Read B.A."/>
            <person name="Kegel J."/>
            <person name="Klute M.J."/>
            <person name="Kuo A."/>
            <person name="Lefebvre S.C."/>
            <person name="Maumus F."/>
            <person name="Mayer C."/>
            <person name="Miller J."/>
            <person name="Monier A."/>
            <person name="Salamov A."/>
            <person name="Young J."/>
            <person name="Aguilar M."/>
            <person name="Claverie J.M."/>
            <person name="Frickenhaus S."/>
            <person name="Gonzalez K."/>
            <person name="Herman E.K."/>
            <person name="Lin Y.C."/>
            <person name="Napier J."/>
            <person name="Ogata H."/>
            <person name="Sarno A.F."/>
            <person name="Shmutz J."/>
            <person name="Schroeder D."/>
            <person name="de Vargas C."/>
            <person name="Verret F."/>
            <person name="von Dassow P."/>
            <person name="Valentin K."/>
            <person name="Van de Peer Y."/>
            <person name="Wheeler G."/>
            <person name="Dacks J.B."/>
            <person name="Delwiche C.F."/>
            <person name="Dyhrman S.T."/>
            <person name="Glockner G."/>
            <person name="John U."/>
            <person name="Richards T."/>
            <person name="Worden A.Z."/>
            <person name="Zhang X."/>
            <person name="Grigoriev I.V."/>
            <person name="Allen A.E."/>
            <person name="Bidle K."/>
            <person name="Borodovsky M."/>
            <person name="Bowler C."/>
            <person name="Brownlee C."/>
            <person name="Cock J.M."/>
            <person name="Elias M."/>
            <person name="Gladyshev V.N."/>
            <person name="Groth M."/>
            <person name="Guda C."/>
            <person name="Hadaegh A."/>
            <person name="Iglesias-Rodriguez M.D."/>
            <person name="Jenkins J."/>
            <person name="Jones B.M."/>
            <person name="Lawson T."/>
            <person name="Leese F."/>
            <person name="Lindquist E."/>
            <person name="Lobanov A."/>
            <person name="Lomsadze A."/>
            <person name="Malik S.B."/>
            <person name="Marsh M.E."/>
            <person name="Mackinder L."/>
            <person name="Mock T."/>
            <person name="Mueller-Roeber B."/>
            <person name="Pagarete A."/>
            <person name="Parker M."/>
            <person name="Probert I."/>
            <person name="Quesneville H."/>
            <person name="Raines C."/>
            <person name="Rensing S.A."/>
            <person name="Riano-Pachon D.M."/>
            <person name="Richier S."/>
            <person name="Rokitta S."/>
            <person name="Shiraiwa Y."/>
            <person name="Soanes D.M."/>
            <person name="van der Giezen M."/>
            <person name="Wahlund T.M."/>
            <person name="Williams B."/>
            <person name="Wilson W."/>
            <person name="Wolfe G."/>
            <person name="Wurch L.L."/>
        </authorList>
    </citation>
    <scope>NUCLEOTIDE SEQUENCE</scope>
</reference>
<evidence type="ECO:0000256" key="3">
    <source>
        <dbReference type="ARBA" id="ARBA00008277"/>
    </source>
</evidence>
<dbReference type="GO" id="GO:0005789">
    <property type="term" value="C:endoplasmic reticulum membrane"/>
    <property type="evidence" value="ECO:0007669"/>
    <property type="project" value="UniProtKB-SubCell"/>
</dbReference>
<keyword evidence="11" id="KW-0560">Oxidoreductase</keyword>
<evidence type="ECO:0000256" key="12">
    <source>
        <dbReference type="ARBA" id="ARBA00023136"/>
    </source>
</evidence>